<keyword evidence="1" id="KW-0472">Membrane</keyword>
<protein>
    <submittedName>
        <fullName evidence="2">Uncharacterized protein</fullName>
    </submittedName>
</protein>
<reference evidence="2 3" key="1">
    <citation type="submission" date="2020-07" db="EMBL/GenBank/DDBJ databases">
        <title>Endozoicomonas sp. nov., isolated from sediment.</title>
        <authorList>
            <person name="Gu T."/>
        </authorList>
    </citation>
    <scope>NUCLEOTIDE SEQUENCE [LARGE SCALE GENOMIC DNA]</scope>
    <source>
        <strain evidence="2 3">SM1973</strain>
    </source>
</reference>
<keyword evidence="1" id="KW-1133">Transmembrane helix</keyword>
<proteinExistence type="predicted"/>
<comment type="caution">
    <text evidence="2">The sequence shown here is derived from an EMBL/GenBank/DDBJ whole genome shotgun (WGS) entry which is preliminary data.</text>
</comment>
<feature type="transmembrane region" description="Helical" evidence="1">
    <location>
        <begin position="109"/>
        <end position="134"/>
    </location>
</feature>
<keyword evidence="1" id="KW-0812">Transmembrane</keyword>
<evidence type="ECO:0000256" key="1">
    <source>
        <dbReference type="SAM" id="Phobius"/>
    </source>
</evidence>
<feature type="transmembrane region" description="Helical" evidence="1">
    <location>
        <begin position="70"/>
        <end position="89"/>
    </location>
</feature>
<keyword evidence="3" id="KW-1185">Reference proteome</keyword>
<dbReference type="RefSeq" id="WP_180571837.1">
    <property type="nucleotide sequence ID" value="NZ_JACCKB010000169.1"/>
</dbReference>
<gene>
    <name evidence="2" type="ORF">H0A36_28055</name>
</gene>
<accession>A0A853IIH3</accession>
<name>A0A853IIH3_9GAMM</name>
<evidence type="ECO:0000313" key="2">
    <source>
        <dbReference type="EMBL" id="NYZ69871.1"/>
    </source>
</evidence>
<sequence>MKEPYAVPESSLEDCKIESISTRALLLSLGLLVFSLFIHIGVVFVIPQFLEVFAGFGADLPAITQFVLKTHRYYFLVFLLLLPICILLYRRRLIHKGKEKQRKHPLLAYSVLALLLTLAIQGFVMISMYIPIFYLGSVV</sequence>
<dbReference type="AlphaFoldDB" id="A0A853IIH3"/>
<feature type="transmembrane region" description="Helical" evidence="1">
    <location>
        <begin position="25"/>
        <end position="50"/>
    </location>
</feature>
<organism evidence="2 3">
    <name type="scientific">Spartinivicinus marinus</name>
    <dbReference type="NCBI Taxonomy" id="2994442"/>
    <lineage>
        <taxon>Bacteria</taxon>
        <taxon>Pseudomonadati</taxon>
        <taxon>Pseudomonadota</taxon>
        <taxon>Gammaproteobacteria</taxon>
        <taxon>Oceanospirillales</taxon>
        <taxon>Zooshikellaceae</taxon>
        <taxon>Spartinivicinus</taxon>
    </lineage>
</organism>
<evidence type="ECO:0000313" key="3">
    <source>
        <dbReference type="Proteomes" id="UP000569732"/>
    </source>
</evidence>
<dbReference type="EMBL" id="JACCKB010000169">
    <property type="protein sequence ID" value="NYZ69871.1"/>
    <property type="molecule type" value="Genomic_DNA"/>
</dbReference>
<dbReference type="Proteomes" id="UP000569732">
    <property type="component" value="Unassembled WGS sequence"/>
</dbReference>